<dbReference type="SUPFAM" id="SSF51161">
    <property type="entry name" value="Trimeric LpxA-like enzymes"/>
    <property type="match status" value="1"/>
</dbReference>
<keyword evidence="1 4" id="KW-0808">Transferase</keyword>
<keyword evidence="5" id="KW-1185">Reference proteome</keyword>
<reference evidence="4 5" key="1">
    <citation type="submission" date="2019-06" db="EMBL/GenBank/DDBJ databases">
        <title>A novel bacterium of genus Amaricoccus, isolated from marine sediment.</title>
        <authorList>
            <person name="Huang H."/>
            <person name="Mo K."/>
            <person name="Hu Y."/>
        </authorList>
    </citation>
    <scope>NUCLEOTIDE SEQUENCE [LARGE SCALE GENOMIC DNA]</scope>
    <source>
        <strain evidence="4 5">HB172011</strain>
    </source>
</reference>
<dbReference type="Pfam" id="PF00132">
    <property type="entry name" value="Hexapep"/>
    <property type="match status" value="1"/>
</dbReference>
<evidence type="ECO:0000313" key="4">
    <source>
        <dbReference type="EMBL" id="TPE53091.1"/>
    </source>
</evidence>
<evidence type="ECO:0000256" key="1">
    <source>
        <dbReference type="ARBA" id="ARBA00022679"/>
    </source>
</evidence>
<accession>A0A501X0E0</accession>
<dbReference type="PROSITE" id="PS00101">
    <property type="entry name" value="HEXAPEP_TRANSFERASES"/>
    <property type="match status" value="1"/>
</dbReference>
<evidence type="ECO:0000256" key="3">
    <source>
        <dbReference type="ARBA" id="ARBA00023315"/>
    </source>
</evidence>
<dbReference type="AlphaFoldDB" id="A0A501X0E0"/>
<sequence length="209" mass="21923">MSMTEGGERRGTDGPGARALPVIGTLAELWGYLREDYATHSTTLEVTALKPGFLAVAFYRIGVWANGRPWLPRAIIRRLLSVPVYFIRNCFGIALPASSRVGRRLKIVNQGGIVIHARARLGDDCVIRQGVTIGFAGSRGPGSVPVLGDRVEVGAGAIVAGAARIGDDVRIAANAVVMRDVPAGSIVAAPPVRIMAPPPRRAERAAGGG</sequence>
<dbReference type="InterPro" id="IPR001451">
    <property type="entry name" value="Hexapep"/>
</dbReference>
<comment type="caution">
    <text evidence="4">The sequence shown here is derived from an EMBL/GenBank/DDBJ whole genome shotgun (WGS) entry which is preliminary data.</text>
</comment>
<keyword evidence="2" id="KW-0677">Repeat</keyword>
<dbReference type="InterPro" id="IPR011004">
    <property type="entry name" value="Trimer_LpxA-like_sf"/>
</dbReference>
<dbReference type="EMBL" id="VFRP01000002">
    <property type="protein sequence ID" value="TPE53091.1"/>
    <property type="molecule type" value="Genomic_DNA"/>
</dbReference>
<dbReference type="Gene3D" id="2.160.10.10">
    <property type="entry name" value="Hexapeptide repeat proteins"/>
    <property type="match status" value="1"/>
</dbReference>
<name>A0A501X0E0_9RHOB</name>
<evidence type="ECO:0000256" key="2">
    <source>
        <dbReference type="ARBA" id="ARBA00022737"/>
    </source>
</evidence>
<gene>
    <name evidence="4" type="ORF">FJM51_03450</name>
</gene>
<dbReference type="Proteomes" id="UP000319255">
    <property type="component" value="Unassembled WGS sequence"/>
</dbReference>
<protein>
    <submittedName>
        <fullName evidence="4">Serine acetyltransferase</fullName>
    </submittedName>
</protein>
<organism evidence="4 5">
    <name type="scientific">Amaricoccus solimangrovi</name>
    <dbReference type="NCBI Taxonomy" id="2589815"/>
    <lineage>
        <taxon>Bacteria</taxon>
        <taxon>Pseudomonadati</taxon>
        <taxon>Pseudomonadota</taxon>
        <taxon>Alphaproteobacteria</taxon>
        <taxon>Rhodobacterales</taxon>
        <taxon>Paracoccaceae</taxon>
        <taxon>Amaricoccus</taxon>
    </lineage>
</organism>
<dbReference type="GO" id="GO:0016746">
    <property type="term" value="F:acyltransferase activity"/>
    <property type="evidence" value="ECO:0007669"/>
    <property type="project" value="UniProtKB-KW"/>
</dbReference>
<dbReference type="PANTHER" id="PTHR42811">
    <property type="entry name" value="SERINE ACETYLTRANSFERASE"/>
    <property type="match status" value="1"/>
</dbReference>
<proteinExistence type="predicted"/>
<keyword evidence="3" id="KW-0012">Acyltransferase</keyword>
<evidence type="ECO:0000313" key="5">
    <source>
        <dbReference type="Proteomes" id="UP000319255"/>
    </source>
</evidence>
<dbReference type="InterPro" id="IPR018357">
    <property type="entry name" value="Hexapep_transf_CS"/>
</dbReference>